<dbReference type="InParanoid" id="G7EA74"/>
<dbReference type="Pfam" id="PF03194">
    <property type="entry name" value="LUC7"/>
    <property type="match status" value="1"/>
</dbReference>
<feature type="region of interest" description="Disordered" evidence="2">
    <location>
        <begin position="247"/>
        <end position="376"/>
    </location>
</feature>
<dbReference type="InterPro" id="IPR004882">
    <property type="entry name" value="Luc7-rel"/>
</dbReference>
<evidence type="ECO:0000256" key="2">
    <source>
        <dbReference type="SAM" id="MobiDB-lite"/>
    </source>
</evidence>
<dbReference type="EMBL" id="BABT02000229">
    <property type="protein sequence ID" value="GAA99734.1"/>
    <property type="molecule type" value="Genomic_DNA"/>
</dbReference>
<protein>
    <recommendedName>
        <fullName evidence="5">LUC7-domain-containing protein</fullName>
    </recommendedName>
</protein>
<dbReference type="GO" id="GO:0005685">
    <property type="term" value="C:U1 snRNP"/>
    <property type="evidence" value="ECO:0007669"/>
    <property type="project" value="InterPro"/>
</dbReference>
<dbReference type="FunCoup" id="G7EA74">
    <property type="interactions" value="460"/>
</dbReference>
<feature type="compositionally biased region" description="Basic and acidic residues" evidence="2">
    <location>
        <begin position="312"/>
        <end position="345"/>
    </location>
</feature>
<dbReference type="OrthoDB" id="153872at2759"/>
<proteinExistence type="inferred from homology"/>
<organism evidence="3 4">
    <name type="scientific">Mixia osmundae (strain CBS 9802 / IAM 14324 / JCM 22182 / KY 12970)</name>
    <dbReference type="NCBI Taxonomy" id="764103"/>
    <lineage>
        <taxon>Eukaryota</taxon>
        <taxon>Fungi</taxon>
        <taxon>Dikarya</taxon>
        <taxon>Basidiomycota</taxon>
        <taxon>Pucciniomycotina</taxon>
        <taxon>Mixiomycetes</taxon>
        <taxon>Mixiales</taxon>
        <taxon>Mixiaceae</taxon>
        <taxon>Mixia</taxon>
    </lineage>
</organism>
<dbReference type="STRING" id="764103.G7EA74"/>
<dbReference type="HOGENOM" id="CLU_030397_1_1_1"/>
<accession>G7EA74</accession>
<dbReference type="Proteomes" id="UP000009131">
    <property type="component" value="Unassembled WGS sequence"/>
</dbReference>
<dbReference type="AlphaFoldDB" id="G7EA74"/>
<sequence>MGYLAEQQRKLLIKMMGEEVMGNVTLDLKFTDDRVCRNFLCGTCPHDLFNNTRMDLGPCPRSHSEKLKIEFGAAREAAEKGEGDVALRDLESMRAEYERNVLGFVDECDRRIRAAQRRLEKTPEENNKTTALMREIGEIQTAYDLAMEEVERLGESGEVDASMAELSKAEALKAEKIDKERELQQLTDTSGASGHQKLRVCDICSAYLSVLDSDRRLADHFGGKMHLGYLTLRQTIDTWKQRSASALIPGPGMAPQPGVGLKVNGHAQPDGPMPSSLPARPSAAEDSHGPRDSSRGPAADSRRGDSPATYSGRERDRDRRPDERDRDRDRDGGRSNDRESSKREEGEIEAPPSSSSRSRRAEEPERYEREKRRRYD</sequence>
<evidence type="ECO:0000313" key="4">
    <source>
        <dbReference type="Proteomes" id="UP000009131"/>
    </source>
</evidence>
<name>G7EA74_MIXOS</name>
<feature type="compositionally biased region" description="Basic and acidic residues" evidence="2">
    <location>
        <begin position="283"/>
        <end position="305"/>
    </location>
</feature>
<reference evidence="3 4" key="2">
    <citation type="journal article" date="2012" name="Open Biol.">
        <title>Characteristics of nucleosomes and linker DNA regions on the genome of the basidiomycete Mixia osmundae revealed by mono- and dinucleosome mapping.</title>
        <authorList>
            <person name="Nishida H."/>
            <person name="Kondo S."/>
            <person name="Matsumoto T."/>
            <person name="Suzuki Y."/>
            <person name="Yoshikawa H."/>
            <person name="Taylor T.D."/>
            <person name="Sugiyama J."/>
        </authorList>
    </citation>
    <scope>NUCLEOTIDE SEQUENCE [LARGE SCALE GENOMIC DNA]</scope>
    <source>
        <strain evidence="4">CBS 9802 / IAM 14324 / JCM 22182 / KY 12970</strain>
    </source>
</reference>
<comment type="caution">
    <text evidence="3">The sequence shown here is derived from an EMBL/GenBank/DDBJ whole genome shotgun (WGS) entry which is preliminary data.</text>
</comment>
<evidence type="ECO:0008006" key="5">
    <source>
        <dbReference type="Google" id="ProtNLM"/>
    </source>
</evidence>
<comment type="similarity">
    <text evidence="1">Belongs to the Luc7 family.</text>
</comment>
<dbReference type="GO" id="GO:0006376">
    <property type="term" value="P:mRNA splice site recognition"/>
    <property type="evidence" value="ECO:0007669"/>
    <property type="project" value="InterPro"/>
</dbReference>
<keyword evidence="4" id="KW-1185">Reference proteome</keyword>
<gene>
    <name evidence="3" type="primary">Mo06437</name>
    <name evidence="3" type="ORF">E5Q_06437</name>
</gene>
<reference evidence="3 4" key="1">
    <citation type="journal article" date="2011" name="J. Gen. Appl. Microbiol.">
        <title>Draft genome sequencing of the enigmatic basidiomycete Mixia osmundae.</title>
        <authorList>
            <person name="Nishida H."/>
            <person name="Nagatsuka Y."/>
            <person name="Sugiyama J."/>
        </authorList>
    </citation>
    <scope>NUCLEOTIDE SEQUENCE [LARGE SCALE GENOMIC DNA]</scope>
    <source>
        <strain evidence="4">CBS 9802 / IAM 14324 / JCM 22182 / KY 12970</strain>
    </source>
</reference>
<feature type="compositionally biased region" description="Basic and acidic residues" evidence="2">
    <location>
        <begin position="359"/>
        <end position="370"/>
    </location>
</feature>
<evidence type="ECO:0000256" key="1">
    <source>
        <dbReference type="ARBA" id="ARBA00005655"/>
    </source>
</evidence>
<evidence type="ECO:0000313" key="3">
    <source>
        <dbReference type="EMBL" id="GAA99734.1"/>
    </source>
</evidence>
<dbReference type="PANTHER" id="PTHR12375">
    <property type="entry name" value="RNA-BINDING PROTEIN LUC7-RELATED"/>
    <property type="match status" value="1"/>
</dbReference>
<dbReference type="eggNOG" id="KOG0796">
    <property type="taxonomic scope" value="Eukaryota"/>
</dbReference>
<dbReference type="GO" id="GO:0003729">
    <property type="term" value="F:mRNA binding"/>
    <property type="evidence" value="ECO:0007669"/>
    <property type="project" value="InterPro"/>
</dbReference>